<sequence>MDGSKVRSLSGGANQSGLRNHNERLLLSMLQRGGAMPGSDLARIAGLSPQTVSVILRKLENDGLLTRGAPVRGKVGKPSVPMTLNPDGVFSLGVSIGRRSAKIVLMDFTGVIRAEVATTFPYPLPAQIFAFMKDGFAELTAKLPLAQQQRLCGIGVAAPFELWNWHEMVGATAEEFALWKGINFQDEVAEFSDLPVHVVNDATAACRAEHVFGRGKEFRDYAYFFVAAFVGGGIVLNHSVYEGHQHNAGALGSLRSVGPNGESRQLIDIASIHLLEARLSEVGLDPSGLWNSDDWSPYARYVEPWIRQTAQELAKAALSTCAVIDFEAILIDGGLPLDVKETLVARTRRYLLNQDTRGLIPPQVETGKIGRQAREIGAACSPIFSQFLLNTNAGLAL</sequence>
<dbReference type="Gene3D" id="3.30.420.40">
    <property type="match status" value="2"/>
</dbReference>
<dbReference type="Pfam" id="PF13412">
    <property type="entry name" value="HTH_24"/>
    <property type="match status" value="1"/>
</dbReference>
<keyword evidence="2" id="KW-1185">Reference proteome</keyword>
<dbReference type="GO" id="GO:0019262">
    <property type="term" value="P:N-acetylneuraminate catabolic process"/>
    <property type="evidence" value="ECO:0007669"/>
    <property type="project" value="TreeGrafter"/>
</dbReference>
<dbReference type="Proteomes" id="UP000269157">
    <property type="component" value="Unassembled WGS sequence"/>
</dbReference>
<comment type="caution">
    <text evidence="1">The sequence shown here is derived from an EMBL/GenBank/DDBJ whole genome shotgun (WGS) entry which is preliminary data.</text>
</comment>
<dbReference type="SUPFAM" id="SSF53067">
    <property type="entry name" value="Actin-like ATPase domain"/>
    <property type="match status" value="1"/>
</dbReference>
<dbReference type="GO" id="GO:0009384">
    <property type="term" value="F:N-acylmannosamine kinase activity"/>
    <property type="evidence" value="ECO:0007669"/>
    <property type="project" value="TreeGrafter"/>
</dbReference>
<dbReference type="InterPro" id="IPR000600">
    <property type="entry name" value="ROK"/>
</dbReference>
<dbReference type="GO" id="GO:0006355">
    <property type="term" value="P:regulation of DNA-templated transcription"/>
    <property type="evidence" value="ECO:0007669"/>
    <property type="project" value="UniProtKB-ARBA"/>
</dbReference>
<dbReference type="SUPFAM" id="SSF46785">
    <property type="entry name" value="Winged helix' DNA-binding domain"/>
    <property type="match status" value="1"/>
</dbReference>
<dbReference type="RefSeq" id="WP_121022902.1">
    <property type="nucleotide sequence ID" value="NZ_RCCE01000002.1"/>
</dbReference>
<evidence type="ECO:0000313" key="2">
    <source>
        <dbReference type="Proteomes" id="UP000269157"/>
    </source>
</evidence>
<organism evidence="1 2">
    <name type="scientific">Litoreibacter meonggei</name>
    <dbReference type="NCBI Taxonomy" id="1049199"/>
    <lineage>
        <taxon>Bacteria</taxon>
        <taxon>Pseudomonadati</taxon>
        <taxon>Pseudomonadota</taxon>
        <taxon>Alphaproteobacteria</taxon>
        <taxon>Rhodobacterales</taxon>
        <taxon>Roseobacteraceae</taxon>
        <taxon>Litoreibacter</taxon>
    </lineage>
</organism>
<accession>A0A497X417</accession>
<reference evidence="1 2" key="1">
    <citation type="submission" date="2018-10" db="EMBL/GenBank/DDBJ databases">
        <title>Genomic Encyclopedia of Archaeal and Bacterial Type Strains, Phase II (KMG-II): from individual species to whole genera.</title>
        <authorList>
            <person name="Goeker M."/>
        </authorList>
    </citation>
    <scope>NUCLEOTIDE SEQUENCE [LARGE SCALE GENOMIC DNA]</scope>
    <source>
        <strain evidence="1 2">DSM 29466</strain>
    </source>
</reference>
<protein>
    <submittedName>
        <fullName evidence="1">MarR family transcriptional regulator</fullName>
    </submittedName>
</protein>
<dbReference type="EMBL" id="RCCE01000002">
    <property type="protein sequence ID" value="RLJ59174.1"/>
    <property type="molecule type" value="Genomic_DNA"/>
</dbReference>
<dbReference type="InterPro" id="IPR043129">
    <property type="entry name" value="ATPase_NBD"/>
</dbReference>
<dbReference type="CDD" id="cd23763">
    <property type="entry name" value="ASKHA_ATPase_ROK"/>
    <property type="match status" value="1"/>
</dbReference>
<dbReference type="PANTHER" id="PTHR18964">
    <property type="entry name" value="ROK (REPRESSOR, ORF, KINASE) FAMILY"/>
    <property type="match status" value="1"/>
</dbReference>
<dbReference type="Pfam" id="PF00480">
    <property type="entry name" value="ROK"/>
    <property type="match status" value="1"/>
</dbReference>
<dbReference type="PANTHER" id="PTHR18964:SF169">
    <property type="entry name" value="N-ACETYLMANNOSAMINE KINASE"/>
    <property type="match status" value="1"/>
</dbReference>
<name>A0A497X417_9RHOB</name>
<dbReference type="AlphaFoldDB" id="A0A497X417"/>
<dbReference type="CDD" id="cd00090">
    <property type="entry name" value="HTH_ARSR"/>
    <property type="match status" value="1"/>
</dbReference>
<dbReference type="InterPro" id="IPR036388">
    <property type="entry name" value="WH-like_DNA-bd_sf"/>
</dbReference>
<proteinExistence type="predicted"/>
<dbReference type="InterPro" id="IPR011991">
    <property type="entry name" value="ArsR-like_HTH"/>
</dbReference>
<gene>
    <name evidence="1" type="ORF">BCF46_1319</name>
</gene>
<dbReference type="OrthoDB" id="49685at2"/>
<dbReference type="Gene3D" id="1.10.10.10">
    <property type="entry name" value="Winged helix-like DNA-binding domain superfamily/Winged helix DNA-binding domain"/>
    <property type="match status" value="1"/>
</dbReference>
<dbReference type="InterPro" id="IPR036390">
    <property type="entry name" value="WH_DNA-bd_sf"/>
</dbReference>
<evidence type="ECO:0000313" key="1">
    <source>
        <dbReference type="EMBL" id="RLJ59174.1"/>
    </source>
</evidence>